<organism evidence="1 2">
    <name type="scientific">Oculimacula yallundae</name>
    <dbReference type="NCBI Taxonomy" id="86028"/>
    <lineage>
        <taxon>Eukaryota</taxon>
        <taxon>Fungi</taxon>
        <taxon>Dikarya</taxon>
        <taxon>Ascomycota</taxon>
        <taxon>Pezizomycotina</taxon>
        <taxon>Leotiomycetes</taxon>
        <taxon>Helotiales</taxon>
        <taxon>Ploettnerulaceae</taxon>
        <taxon>Oculimacula</taxon>
    </lineage>
</organism>
<protein>
    <submittedName>
        <fullName evidence="1">Uncharacterized protein</fullName>
    </submittedName>
</protein>
<evidence type="ECO:0000313" key="2">
    <source>
        <dbReference type="Proteomes" id="UP001595075"/>
    </source>
</evidence>
<reference evidence="1 2" key="1">
    <citation type="journal article" date="2024" name="Commun. Biol.">
        <title>Comparative genomic analysis of thermophilic fungi reveals convergent evolutionary adaptations and gene losses.</title>
        <authorList>
            <person name="Steindorff A.S."/>
            <person name="Aguilar-Pontes M.V."/>
            <person name="Robinson A.J."/>
            <person name="Andreopoulos B."/>
            <person name="LaButti K."/>
            <person name="Kuo A."/>
            <person name="Mondo S."/>
            <person name="Riley R."/>
            <person name="Otillar R."/>
            <person name="Haridas S."/>
            <person name="Lipzen A."/>
            <person name="Grimwood J."/>
            <person name="Schmutz J."/>
            <person name="Clum A."/>
            <person name="Reid I.D."/>
            <person name="Moisan M.C."/>
            <person name="Butler G."/>
            <person name="Nguyen T.T.M."/>
            <person name="Dewar K."/>
            <person name="Conant G."/>
            <person name="Drula E."/>
            <person name="Henrissat B."/>
            <person name="Hansel C."/>
            <person name="Singer S."/>
            <person name="Hutchinson M.I."/>
            <person name="de Vries R.P."/>
            <person name="Natvig D.O."/>
            <person name="Powell A.J."/>
            <person name="Tsang A."/>
            <person name="Grigoriev I.V."/>
        </authorList>
    </citation>
    <scope>NUCLEOTIDE SEQUENCE [LARGE SCALE GENOMIC DNA]</scope>
    <source>
        <strain evidence="1 2">CBS 494.80</strain>
    </source>
</reference>
<keyword evidence="2" id="KW-1185">Reference proteome</keyword>
<proteinExistence type="predicted"/>
<comment type="caution">
    <text evidence="1">The sequence shown here is derived from an EMBL/GenBank/DDBJ whole genome shotgun (WGS) entry which is preliminary data.</text>
</comment>
<sequence length="8" mass="962">MAFLRDIP</sequence>
<name>A0ABR4CKI2_9HELO</name>
<gene>
    <name evidence="1" type="ORF">VTL71DRAFT_13449</name>
</gene>
<accession>A0ABR4CKI2</accession>
<dbReference type="Proteomes" id="UP001595075">
    <property type="component" value="Unassembled WGS sequence"/>
</dbReference>
<dbReference type="EMBL" id="JAZHXI010000006">
    <property type="protein sequence ID" value="KAL2070423.1"/>
    <property type="molecule type" value="Genomic_DNA"/>
</dbReference>
<evidence type="ECO:0000313" key="1">
    <source>
        <dbReference type="EMBL" id="KAL2070423.1"/>
    </source>
</evidence>